<dbReference type="CDD" id="cd06257">
    <property type="entry name" value="DnaJ"/>
    <property type="match status" value="1"/>
</dbReference>
<dbReference type="OrthoDB" id="441068at2759"/>
<evidence type="ECO:0000313" key="4">
    <source>
        <dbReference type="Proteomes" id="UP000601435"/>
    </source>
</evidence>
<keyword evidence="1" id="KW-0175">Coiled coil</keyword>
<dbReference type="AlphaFoldDB" id="A0A812W451"/>
<feature type="domain" description="J" evidence="2">
    <location>
        <begin position="384"/>
        <end position="465"/>
    </location>
</feature>
<name>A0A812W451_9DINO</name>
<dbReference type="InterPro" id="IPR036869">
    <property type="entry name" value="J_dom_sf"/>
</dbReference>
<sequence>MIRHCHREAKTNIKDAKKGDSKTKRLALDAVRDFEIKKKETRIVYKGEATFNTQDPETGNSKELYSSKNISVKGVGVRGETQTTRMSKRATFGTHAQHDQGMSLENVTAKKLPFAFELCDWSNLEMGLAMPCKTCNHAPSSHSHQTCLNEEEEYTDTKIDEHKRAQFEQLTSDEEKQQMALKETEKKLEGLEQETEYRLMEHEAKKERYLDFKRELDGLRAKNKEINVERQRRREDFERESVADAVRKKDDKIDQLNAERQRMWELRRAAQAEAYKAREQVKNEILKQRIQSKFDSKSLEDKLGNLMRNDLFSAKVLQSSHSLPSLRPDSLPEKMPGIEVLGDEPWFSHVPTRRSLRERVVAAHAAQKILVAAPADEIKRICPGPGRILGAGGVLRLGGSLLGGYGEADINYAYRQLSRALHPDKNPDIEEAHDAFKRLTDASAELKEGLEEQRNLLRAICLTMGTAVTPEMLERPQEALFAEATRMLHAVLALTGEGEVPGPALTRSLASFTASTTWTNSRPQVLLAEWFDMNRLLDLFGTPPLRTAYDCAPKRYRAQFLCAMNRATLAEAKRNNDCVRGNWQTVMMQYPEIGLWRDLREKIKLRVWTPEANEPGTKTRRGSMWDDEEGKRTSTWATLWRDRIRNVLPRGIDSFVGAGDKEVRMMAAALWKDITEWAKGEGDCARHLNLFTAEPPANPDETAEAPEEWAFVPAADIFLVVGEGIVGITAEGLGAADAKPGHDRMTFSEAMQDKKQKSK</sequence>
<evidence type="ECO:0000259" key="2">
    <source>
        <dbReference type="PROSITE" id="PS50076"/>
    </source>
</evidence>
<dbReference type="Proteomes" id="UP000601435">
    <property type="component" value="Unassembled WGS sequence"/>
</dbReference>
<evidence type="ECO:0000256" key="1">
    <source>
        <dbReference type="SAM" id="Coils"/>
    </source>
</evidence>
<feature type="non-terminal residue" evidence="3">
    <location>
        <position position="1"/>
    </location>
</feature>
<evidence type="ECO:0000313" key="3">
    <source>
        <dbReference type="EMBL" id="CAE7667608.1"/>
    </source>
</evidence>
<dbReference type="PROSITE" id="PS50076">
    <property type="entry name" value="DNAJ_2"/>
    <property type="match status" value="1"/>
</dbReference>
<reference evidence="3" key="1">
    <citation type="submission" date="2021-02" db="EMBL/GenBank/DDBJ databases">
        <authorList>
            <person name="Dougan E. K."/>
            <person name="Rhodes N."/>
            <person name="Thang M."/>
            <person name="Chan C."/>
        </authorList>
    </citation>
    <scope>NUCLEOTIDE SEQUENCE</scope>
</reference>
<accession>A0A812W451</accession>
<dbReference type="SUPFAM" id="SSF46565">
    <property type="entry name" value="Chaperone J-domain"/>
    <property type="match status" value="1"/>
</dbReference>
<dbReference type="EMBL" id="CAJNJA010032475">
    <property type="protein sequence ID" value="CAE7667608.1"/>
    <property type="molecule type" value="Genomic_DNA"/>
</dbReference>
<comment type="caution">
    <text evidence="3">The sequence shown here is derived from an EMBL/GenBank/DDBJ whole genome shotgun (WGS) entry which is preliminary data.</text>
</comment>
<gene>
    <name evidence="3" type="primary">kidins220</name>
    <name evidence="3" type="ORF">SNEC2469_LOCUS19079</name>
</gene>
<organism evidence="3 4">
    <name type="scientific">Symbiodinium necroappetens</name>
    <dbReference type="NCBI Taxonomy" id="1628268"/>
    <lineage>
        <taxon>Eukaryota</taxon>
        <taxon>Sar</taxon>
        <taxon>Alveolata</taxon>
        <taxon>Dinophyceae</taxon>
        <taxon>Suessiales</taxon>
        <taxon>Symbiodiniaceae</taxon>
        <taxon>Symbiodinium</taxon>
    </lineage>
</organism>
<protein>
    <submittedName>
        <fullName evidence="3">Kidins220 protein</fullName>
    </submittedName>
</protein>
<keyword evidence="4" id="KW-1185">Reference proteome</keyword>
<dbReference type="Gene3D" id="1.10.287.110">
    <property type="entry name" value="DnaJ domain"/>
    <property type="match status" value="1"/>
</dbReference>
<proteinExistence type="predicted"/>
<dbReference type="Pfam" id="PF00226">
    <property type="entry name" value="DnaJ"/>
    <property type="match status" value="1"/>
</dbReference>
<dbReference type="InterPro" id="IPR001623">
    <property type="entry name" value="DnaJ_domain"/>
</dbReference>
<feature type="coiled-coil region" evidence="1">
    <location>
        <begin position="167"/>
        <end position="259"/>
    </location>
</feature>